<protein>
    <submittedName>
        <fullName evidence="1">Uncharacterized protein</fullName>
    </submittedName>
</protein>
<geneLocation type="mitochondrion" evidence="1"/>
<reference evidence="1" key="1">
    <citation type="journal article" date="2015" name="Genome Biol. Evol.">
        <title>Organellar Genomes of White Spruce (Picea glauca): Assembly and Annotation.</title>
        <authorList>
            <person name="Jackman S.D."/>
            <person name="Warren R.L."/>
            <person name="Gibb E.A."/>
            <person name="Vandervalk B.P."/>
            <person name="Mohamadi H."/>
            <person name="Chu J."/>
            <person name="Raymond A."/>
            <person name="Pleasance S."/>
            <person name="Coope R."/>
            <person name="Wildung M.R."/>
            <person name="Ritland C.E."/>
            <person name="Bousquet J."/>
            <person name="Jones S.J."/>
            <person name="Bohlmann J."/>
            <person name="Birol I."/>
        </authorList>
    </citation>
    <scope>NUCLEOTIDE SEQUENCE [LARGE SCALE GENOMIC DNA]</scope>
    <source>
        <tissue evidence="1">Flushing bud</tissue>
    </source>
</reference>
<keyword evidence="1" id="KW-0496">Mitochondrion</keyword>
<accession>A0A101LYU4</accession>
<comment type="caution">
    <text evidence="1">The sequence shown here is derived from an EMBL/GenBank/DDBJ whole genome shotgun (WGS) entry which is preliminary data.</text>
</comment>
<proteinExistence type="predicted"/>
<dbReference type="EMBL" id="LKAM01000006">
    <property type="protein sequence ID" value="KUM47884.1"/>
    <property type="molecule type" value="Genomic_DNA"/>
</dbReference>
<evidence type="ECO:0000313" key="1">
    <source>
        <dbReference type="EMBL" id="KUM47884.1"/>
    </source>
</evidence>
<name>A0A101LYU4_PICGL</name>
<sequence>MLMQIIYTLHVGTPCWEYMCCSIIRSKRRAIQVLMLVFPSCQYELESKVQLGIYSLIAFEPILSA</sequence>
<dbReference type="AlphaFoldDB" id="A0A101LYU4"/>
<organism evidence="1">
    <name type="scientific">Picea glauca</name>
    <name type="common">White spruce</name>
    <name type="synonym">Pinus glauca</name>
    <dbReference type="NCBI Taxonomy" id="3330"/>
    <lineage>
        <taxon>Eukaryota</taxon>
        <taxon>Viridiplantae</taxon>
        <taxon>Streptophyta</taxon>
        <taxon>Embryophyta</taxon>
        <taxon>Tracheophyta</taxon>
        <taxon>Spermatophyta</taxon>
        <taxon>Pinopsida</taxon>
        <taxon>Pinidae</taxon>
        <taxon>Conifers I</taxon>
        <taxon>Pinales</taxon>
        <taxon>Pinaceae</taxon>
        <taxon>Picea</taxon>
    </lineage>
</organism>
<gene>
    <name evidence="1" type="ORF">ABT39_MTgene4878</name>
</gene>